<dbReference type="PANTHER" id="PTHR46911:SF1">
    <property type="entry name" value="2-ISOPROPYLMALATE SYNTHASE"/>
    <property type="match status" value="1"/>
</dbReference>
<dbReference type="InterPro" id="IPR036230">
    <property type="entry name" value="LeuA_allosteric_dom_sf"/>
</dbReference>
<dbReference type="NCBIfam" id="NF002991">
    <property type="entry name" value="PRK03739.1"/>
    <property type="match status" value="1"/>
</dbReference>
<dbReference type="GO" id="GO:0009098">
    <property type="term" value="P:L-leucine biosynthetic process"/>
    <property type="evidence" value="ECO:0007669"/>
    <property type="project" value="UniProtKB-UniRule"/>
</dbReference>
<keyword evidence="10" id="KW-0460">Magnesium</keyword>
<dbReference type="PANTHER" id="PTHR46911">
    <property type="match status" value="1"/>
</dbReference>
<gene>
    <name evidence="10" type="primary">leuA</name>
    <name evidence="13" type="ORF">Q7X28_20665</name>
</gene>
<dbReference type="InterPro" id="IPR000891">
    <property type="entry name" value="PYR_CT"/>
</dbReference>
<comment type="caution">
    <text evidence="13">The sequence shown here is derived from an EMBL/GenBank/DDBJ whole genome shotgun (WGS) entry which is preliminary data.</text>
</comment>
<dbReference type="SMART" id="SM00917">
    <property type="entry name" value="LeuA_dimer"/>
    <property type="match status" value="1"/>
</dbReference>
<keyword evidence="9 10" id="KW-0100">Branched-chain amino acid biosynthesis</keyword>
<dbReference type="Pfam" id="PF22615">
    <property type="entry name" value="IPMS_D2"/>
    <property type="match status" value="1"/>
</dbReference>
<dbReference type="GO" id="GO:0000287">
    <property type="term" value="F:magnesium ion binding"/>
    <property type="evidence" value="ECO:0007669"/>
    <property type="project" value="UniProtKB-UniRule"/>
</dbReference>
<dbReference type="PROSITE" id="PS00816">
    <property type="entry name" value="AIPM_HOMOCIT_SYNTH_2"/>
    <property type="match status" value="1"/>
</dbReference>
<sequence length="585" mass="64328">MAFPSVSTPAGPVPASAPAWNRQRGSQMSAHRYRDVYSRVAVPLTDREWPTRRLTEAPLWVPVDLRDGNQALPEPMDPARKRRFFELMVAMGYKEIEVGYPSASQTDYDFVRQIAETDIAPDDVTIVVFTPARTDLIERTVESIRGITNDVVIHMYTATAPTWRDVVLGRDREELRSLILDGGRDLLAAAGDQAGVRFEFSPEVFNLTEPDYVLDLCDAMTSLWDATADRPVILNLPATVEIATPNVYADQIEYMHRNLARRDAVILSVHPHNDRGTGIACVELAVLAGAQRVEGCIFGNGERTGNVDLATLALNLFAQGIDPMVDFSDIDEVRRTVEACNGIAIPERHPYVGDLVHTAFSGTHQDAIKKGFAEHRERAAAEGRPEREIDWWVPYLPVDPADIGRTYDAVIRVNSQSGKGGIAYLLERDLGVELPRRLQIDFARHVQAHTDEHGAEVDAATLWAVFESAFGAPAERRFQLVECTATETGAGSRVTVDLRVDGVSHRSIADGAGPVEALAAALAEHDVKLDVLSLHQSAVGRGNDADALTLLEYRRDGEVRWSMGRHRSVLAATAAAVLHAADRDK</sequence>
<comment type="function">
    <text evidence="10">Catalyzes the condensation of the acetyl group of acetyl-CoA with 3-methyl-2-oxobutanoate (2-ketoisovalerate) to form 3-carboxy-3-hydroxy-4-methylpentanoate (2-isopropylmalate).</text>
</comment>
<feature type="region of interest" description="Regulatory domain" evidence="10">
    <location>
        <begin position="473"/>
        <end position="585"/>
    </location>
</feature>
<dbReference type="PROSITE" id="PS50991">
    <property type="entry name" value="PYR_CT"/>
    <property type="match status" value="1"/>
</dbReference>
<protein>
    <recommendedName>
        <fullName evidence="4 10">2-isopropylmalate synthase</fullName>
        <ecNumber evidence="4 10">2.3.3.13</ecNumber>
    </recommendedName>
    <alternativeName>
        <fullName evidence="10">Alpha-IPM synthase</fullName>
    </alternativeName>
    <alternativeName>
        <fullName evidence="10">Alpha-isopropylmalate synthase</fullName>
    </alternativeName>
</protein>
<keyword evidence="8 10" id="KW-0479">Metal-binding</keyword>
<feature type="binding site" evidence="10">
    <location>
        <position position="270"/>
    </location>
    <ligand>
        <name>Mg(2+)</name>
        <dbReference type="ChEBI" id="CHEBI:18420"/>
    </ligand>
</feature>
<dbReference type="CDD" id="cd07942">
    <property type="entry name" value="DRE_TIM_LeuA"/>
    <property type="match status" value="1"/>
</dbReference>
<keyword evidence="10" id="KW-0963">Cytoplasm</keyword>
<keyword evidence="13" id="KW-0012">Acyltransferase</keyword>
<dbReference type="SUPFAM" id="SSF51569">
    <property type="entry name" value="Aldolase"/>
    <property type="match status" value="1"/>
</dbReference>
<comment type="catalytic activity">
    <reaction evidence="1 10">
        <text>3-methyl-2-oxobutanoate + acetyl-CoA + H2O = (2S)-2-isopropylmalate + CoA + H(+)</text>
        <dbReference type="Rhea" id="RHEA:21524"/>
        <dbReference type="ChEBI" id="CHEBI:1178"/>
        <dbReference type="ChEBI" id="CHEBI:11851"/>
        <dbReference type="ChEBI" id="CHEBI:15377"/>
        <dbReference type="ChEBI" id="CHEBI:15378"/>
        <dbReference type="ChEBI" id="CHEBI:57287"/>
        <dbReference type="ChEBI" id="CHEBI:57288"/>
        <dbReference type="EC" id="2.3.3.13"/>
    </reaction>
</comment>
<dbReference type="AlphaFoldDB" id="A0AA90ND70"/>
<dbReference type="EC" id="2.3.3.13" evidence="4 10"/>
<dbReference type="InterPro" id="IPR002034">
    <property type="entry name" value="AIPM/Hcit_synth_CS"/>
</dbReference>
<dbReference type="Proteomes" id="UP001178281">
    <property type="component" value="Unassembled WGS sequence"/>
</dbReference>
<feature type="region of interest" description="Disordered" evidence="11">
    <location>
        <begin position="1"/>
        <end position="26"/>
    </location>
</feature>
<feature type="domain" description="Pyruvate carboxyltransferase" evidence="12">
    <location>
        <begin position="58"/>
        <end position="331"/>
    </location>
</feature>
<dbReference type="GO" id="GO:0003985">
    <property type="term" value="F:acetyl-CoA C-acetyltransferase activity"/>
    <property type="evidence" value="ECO:0007669"/>
    <property type="project" value="UniProtKB-UniRule"/>
</dbReference>
<evidence type="ECO:0000259" key="12">
    <source>
        <dbReference type="PROSITE" id="PS50991"/>
    </source>
</evidence>
<evidence type="ECO:0000256" key="3">
    <source>
        <dbReference type="ARBA" id="ARBA00009767"/>
    </source>
</evidence>
<comment type="cofactor">
    <cofactor evidence="10">
        <name>Mg(2+)</name>
        <dbReference type="ChEBI" id="CHEBI:18420"/>
    </cofactor>
</comment>
<evidence type="ECO:0000313" key="14">
    <source>
        <dbReference type="Proteomes" id="UP001178281"/>
    </source>
</evidence>
<dbReference type="PROSITE" id="PS00815">
    <property type="entry name" value="AIPM_HOMOCIT_SYNTH_1"/>
    <property type="match status" value="1"/>
</dbReference>
<evidence type="ECO:0000256" key="4">
    <source>
        <dbReference type="ARBA" id="ARBA00012973"/>
    </source>
</evidence>
<comment type="pathway">
    <text evidence="2 10">Amino-acid biosynthesis; L-leucine biosynthesis; L-leucine from 3-methyl-2-oxobutanoate: step 1/4.</text>
</comment>
<keyword evidence="14" id="KW-1185">Reference proteome</keyword>
<evidence type="ECO:0000256" key="6">
    <source>
        <dbReference type="ARBA" id="ARBA00022605"/>
    </source>
</evidence>
<dbReference type="RefSeq" id="WP_305112750.1">
    <property type="nucleotide sequence ID" value="NZ_JAUTIX010000009.1"/>
</dbReference>
<evidence type="ECO:0000256" key="10">
    <source>
        <dbReference type="HAMAP-Rule" id="MF_00572"/>
    </source>
</evidence>
<dbReference type="Gene3D" id="3.20.20.70">
    <property type="entry name" value="Aldolase class I"/>
    <property type="match status" value="1"/>
</dbReference>
<feature type="binding site" evidence="10">
    <location>
        <position position="67"/>
    </location>
    <ligand>
        <name>Mg(2+)</name>
        <dbReference type="ChEBI" id="CHEBI:18420"/>
    </ligand>
</feature>
<evidence type="ECO:0000256" key="5">
    <source>
        <dbReference type="ARBA" id="ARBA00022430"/>
    </source>
</evidence>
<organism evidence="13 14">
    <name type="scientific">Tsukamurella strandjordii</name>
    <dbReference type="NCBI Taxonomy" id="147577"/>
    <lineage>
        <taxon>Bacteria</taxon>
        <taxon>Bacillati</taxon>
        <taxon>Actinomycetota</taxon>
        <taxon>Actinomycetes</taxon>
        <taxon>Mycobacteriales</taxon>
        <taxon>Tsukamurellaceae</taxon>
        <taxon>Tsukamurella</taxon>
    </lineage>
</organism>
<dbReference type="Pfam" id="PF08502">
    <property type="entry name" value="LeuA_dimer"/>
    <property type="match status" value="1"/>
</dbReference>
<proteinExistence type="inferred from homology"/>
<evidence type="ECO:0000256" key="11">
    <source>
        <dbReference type="SAM" id="MobiDB-lite"/>
    </source>
</evidence>
<evidence type="ECO:0000256" key="9">
    <source>
        <dbReference type="ARBA" id="ARBA00023304"/>
    </source>
</evidence>
<dbReference type="InterPro" id="IPR039371">
    <property type="entry name" value="LeuA_N_DRE-TIM"/>
</dbReference>
<accession>A0AA90ND70</accession>
<dbReference type="GO" id="GO:0005737">
    <property type="term" value="C:cytoplasm"/>
    <property type="evidence" value="ECO:0007669"/>
    <property type="project" value="UniProtKB-SubCell"/>
</dbReference>
<dbReference type="InterPro" id="IPR005668">
    <property type="entry name" value="IPM_Synthase"/>
</dbReference>
<dbReference type="GO" id="GO:0003852">
    <property type="term" value="F:2-isopropylmalate synthase activity"/>
    <property type="evidence" value="ECO:0007669"/>
    <property type="project" value="UniProtKB-UniRule"/>
</dbReference>
<feature type="binding site" evidence="10">
    <location>
        <position position="272"/>
    </location>
    <ligand>
        <name>Mg(2+)</name>
        <dbReference type="ChEBI" id="CHEBI:18420"/>
    </ligand>
</feature>
<dbReference type="SUPFAM" id="SSF110921">
    <property type="entry name" value="2-isopropylmalate synthase LeuA, allosteric (dimerisation) domain"/>
    <property type="match status" value="1"/>
</dbReference>
<evidence type="ECO:0000256" key="7">
    <source>
        <dbReference type="ARBA" id="ARBA00022679"/>
    </source>
</evidence>
<dbReference type="EMBL" id="JAUTIX010000009">
    <property type="protein sequence ID" value="MDP0400337.1"/>
    <property type="molecule type" value="Genomic_DNA"/>
</dbReference>
<name>A0AA90ND70_9ACTN</name>
<evidence type="ECO:0000256" key="1">
    <source>
        <dbReference type="ARBA" id="ARBA00000064"/>
    </source>
</evidence>
<dbReference type="InterPro" id="IPR013785">
    <property type="entry name" value="Aldolase_TIM"/>
</dbReference>
<dbReference type="InterPro" id="IPR054692">
    <property type="entry name" value="LeuA-like_post-cat"/>
</dbReference>
<comment type="subunit">
    <text evidence="10">Homodimer.</text>
</comment>
<keyword evidence="7 10" id="KW-0808">Transferase</keyword>
<keyword evidence="5 10" id="KW-0432">Leucine biosynthesis</keyword>
<dbReference type="Gene3D" id="3.30.160.270">
    <property type="match status" value="1"/>
</dbReference>
<dbReference type="HAMAP" id="MF_00572">
    <property type="entry name" value="LeuA_type2"/>
    <property type="match status" value="1"/>
</dbReference>
<dbReference type="SUPFAM" id="SSF89000">
    <property type="entry name" value="post-HMGL domain-like"/>
    <property type="match status" value="1"/>
</dbReference>
<comment type="subcellular location">
    <subcellularLocation>
        <location evidence="10">Cytoplasm</location>
    </subcellularLocation>
</comment>
<dbReference type="Pfam" id="PF00682">
    <property type="entry name" value="HMGL-like"/>
    <property type="match status" value="1"/>
</dbReference>
<feature type="binding site" evidence="10">
    <location>
        <position position="306"/>
    </location>
    <ligand>
        <name>Mg(2+)</name>
        <dbReference type="ChEBI" id="CHEBI:18420"/>
    </ligand>
</feature>
<comment type="similarity">
    <text evidence="3 10">Belongs to the alpha-IPM synthase/homocitrate synthase family. LeuA type 2 subfamily.</text>
</comment>
<dbReference type="InterPro" id="IPR013709">
    <property type="entry name" value="2-isopropylmalate_synth_dimer"/>
</dbReference>
<evidence type="ECO:0000256" key="2">
    <source>
        <dbReference type="ARBA" id="ARBA00004689"/>
    </source>
</evidence>
<evidence type="ECO:0000313" key="13">
    <source>
        <dbReference type="EMBL" id="MDP0400337.1"/>
    </source>
</evidence>
<evidence type="ECO:0000256" key="8">
    <source>
        <dbReference type="ARBA" id="ARBA00022723"/>
    </source>
</evidence>
<reference evidence="13" key="1">
    <citation type="submission" date="2023-08" db="EMBL/GenBank/DDBJ databases">
        <title>The draft genome of Tsukamurella strandjordii strain 050030.</title>
        <authorList>
            <person name="Zhao F."/>
            <person name="Feng Y."/>
            <person name="Zong Z."/>
        </authorList>
    </citation>
    <scope>NUCLEOTIDE SEQUENCE</scope>
    <source>
        <strain evidence="13">050030</strain>
    </source>
</reference>
<keyword evidence="6 10" id="KW-0028">Amino-acid biosynthesis</keyword>